<evidence type="ECO:0000313" key="2">
    <source>
        <dbReference type="Proteomes" id="UP000000374"/>
    </source>
</evidence>
<reference evidence="2" key="1">
    <citation type="submission" date="2006-12" db="EMBL/GenBank/DDBJ databases">
        <title>Complete sequence of chromosome 1 of Verminephrobacter eiseniae EF01-2.</title>
        <authorList>
            <person name="Copeland A."/>
            <person name="Lucas S."/>
            <person name="Lapidus A."/>
            <person name="Barry K."/>
            <person name="Detter J.C."/>
            <person name="Glavina del Rio T."/>
            <person name="Dalin E."/>
            <person name="Tice H."/>
            <person name="Pitluck S."/>
            <person name="Chertkov O."/>
            <person name="Brettin T."/>
            <person name="Bruce D."/>
            <person name="Han C."/>
            <person name="Tapia R."/>
            <person name="Gilna P."/>
            <person name="Schmutz J."/>
            <person name="Larimer F."/>
            <person name="Land M."/>
            <person name="Hauser L."/>
            <person name="Kyrpides N."/>
            <person name="Kim E."/>
            <person name="Stahl D."/>
            <person name="Richardson P."/>
        </authorList>
    </citation>
    <scope>NUCLEOTIDE SEQUENCE [LARGE SCALE GENOMIC DNA]</scope>
    <source>
        <strain evidence="2">EF01-2</strain>
    </source>
</reference>
<proteinExistence type="predicted"/>
<protein>
    <submittedName>
        <fullName evidence="1">Uncharacterized protein</fullName>
    </submittedName>
</protein>
<dbReference type="Proteomes" id="UP000000374">
    <property type="component" value="Chromosome"/>
</dbReference>
<gene>
    <name evidence="1" type="ordered locus">Veis_3383</name>
</gene>
<dbReference type="AlphaFoldDB" id="A1WN98"/>
<dbReference type="EMBL" id="CP000542">
    <property type="protein sequence ID" value="ABM59105.1"/>
    <property type="molecule type" value="Genomic_DNA"/>
</dbReference>
<accession>A1WN98</accession>
<dbReference type="STRING" id="391735.Veis_3383"/>
<dbReference type="KEGG" id="vei:Veis_3383"/>
<dbReference type="HOGENOM" id="CLU_2222106_0_0_4"/>
<organism evidence="1 2">
    <name type="scientific">Verminephrobacter eiseniae (strain EF01-2)</name>
    <dbReference type="NCBI Taxonomy" id="391735"/>
    <lineage>
        <taxon>Bacteria</taxon>
        <taxon>Pseudomonadati</taxon>
        <taxon>Pseudomonadota</taxon>
        <taxon>Betaproteobacteria</taxon>
        <taxon>Burkholderiales</taxon>
        <taxon>Comamonadaceae</taxon>
        <taxon>Verminephrobacter</taxon>
    </lineage>
</organism>
<sequence>MAARVLSVNVQQHILRGTVIEFAQTQGAIRMKISTNGMPQGADRDMPAIFRDMPELTFLGKPITQGRVPSALSLSPFFLGDCGSRIRDELPSAATNPFLTTGGEIV</sequence>
<evidence type="ECO:0000313" key="1">
    <source>
        <dbReference type="EMBL" id="ABM59105.1"/>
    </source>
</evidence>
<name>A1WN98_VEREI</name>
<keyword evidence="2" id="KW-1185">Reference proteome</keyword>